<keyword evidence="3 5" id="KW-0378">Hydrolase</keyword>
<dbReference type="PANTHER" id="PTHR43046">
    <property type="entry name" value="GDP-MANNOSE MANNOSYL HYDROLASE"/>
    <property type="match status" value="1"/>
</dbReference>
<evidence type="ECO:0000256" key="4">
    <source>
        <dbReference type="ARBA" id="ARBA00022842"/>
    </source>
</evidence>
<keyword evidence="8" id="KW-1185">Reference proteome</keyword>
<dbReference type="PRINTS" id="PR00502">
    <property type="entry name" value="NUDIXFAMILY"/>
</dbReference>
<dbReference type="Proteomes" id="UP001500908">
    <property type="component" value="Unassembled WGS sequence"/>
</dbReference>
<comment type="similarity">
    <text evidence="2 5">Belongs to the Nudix hydrolase family.</text>
</comment>
<evidence type="ECO:0000259" key="6">
    <source>
        <dbReference type="PROSITE" id="PS51462"/>
    </source>
</evidence>
<dbReference type="GO" id="GO:0016787">
    <property type="term" value="F:hydrolase activity"/>
    <property type="evidence" value="ECO:0007669"/>
    <property type="project" value="UniProtKB-KW"/>
</dbReference>
<evidence type="ECO:0000256" key="3">
    <source>
        <dbReference type="ARBA" id="ARBA00022801"/>
    </source>
</evidence>
<evidence type="ECO:0000256" key="2">
    <source>
        <dbReference type="ARBA" id="ARBA00005582"/>
    </source>
</evidence>
<name>A0ABP7GLI2_9ACTN</name>
<dbReference type="RefSeq" id="WP_344977444.1">
    <property type="nucleotide sequence ID" value="NZ_BAABDD010000053.1"/>
</dbReference>
<dbReference type="PROSITE" id="PS00893">
    <property type="entry name" value="NUDIX_BOX"/>
    <property type="match status" value="1"/>
</dbReference>
<protein>
    <submittedName>
        <fullName evidence="7">NUDIX hydrolase</fullName>
    </submittedName>
</protein>
<gene>
    <name evidence="7" type="ORF">GCM10022402_49640</name>
</gene>
<organism evidence="7 8">
    <name type="scientific">Salinactinospora qingdaonensis</name>
    <dbReference type="NCBI Taxonomy" id="702744"/>
    <lineage>
        <taxon>Bacteria</taxon>
        <taxon>Bacillati</taxon>
        <taxon>Actinomycetota</taxon>
        <taxon>Actinomycetes</taxon>
        <taxon>Streptosporangiales</taxon>
        <taxon>Nocardiopsidaceae</taxon>
        <taxon>Salinactinospora</taxon>
    </lineage>
</organism>
<evidence type="ECO:0000313" key="8">
    <source>
        <dbReference type="Proteomes" id="UP001500908"/>
    </source>
</evidence>
<dbReference type="InterPro" id="IPR020476">
    <property type="entry name" value="Nudix_hydrolase"/>
</dbReference>
<dbReference type="CDD" id="cd18876">
    <property type="entry name" value="NUDIX_Hydrolase"/>
    <property type="match status" value="1"/>
</dbReference>
<reference evidence="8" key="1">
    <citation type="journal article" date="2019" name="Int. J. Syst. Evol. Microbiol.">
        <title>The Global Catalogue of Microorganisms (GCM) 10K type strain sequencing project: providing services to taxonomists for standard genome sequencing and annotation.</title>
        <authorList>
            <consortium name="The Broad Institute Genomics Platform"/>
            <consortium name="The Broad Institute Genome Sequencing Center for Infectious Disease"/>
            <person name="Wu L."/>
            <person name="Ma J."/>
        </authorList>
    </citation>
    <scope>NUCLEOTIDE SEQUENCE [LARGE SCALE GENOMIC DNA]</scope>
    <source>
        <strain evidence="8">JCM 17137</strain>
    </source>
</reference>
<comment type="cofactor">
    <cofactor evidence="1">
        <name>Mg(2+)</name>
        <dbReference type="ChEBI" id="CHEBI:18420"/>
    </cofactor>
</comment>
<dbReference type="Pfam" id="PF00293">
    <property type="entry name" value="NUDIX"/>
    <property type="match status" value="1"/>
</dbReference>
<dbReference type="PANTHER" id="PTHR43046:SF12">
    <property type="entry name" value="GDP-MANNOSE MANNOSYL HYDROLASE"/>
    <property type="match status" value="1"/>
</dbReference>
<proteinExistence type="inferred from homology"/>
<accession>A0ABP7GLI2</accession>
<dbReference type="Gene3D" id="3.90.79.10">
    <property type="entry name" value="Nucleoside Triphosphate Pyrophosphohydrolase"/>
    <property type="match status" value="1"/>
</dbReference>
<dbReference type="SUPFAM" id="SSF55811">
    <property type="entry name" value="Nudix"/>
    <property type="match status" value="1"/>
</dbReference>
<dbReference type="PROSITE" id="PS51462">
    <property type="entry name" value="NUDIX"/>
    <property type="match status" value="1"/>
</dbReference>
<comment type="caution">
    <text evidence="7">The sequence shown here is derived from an EMBL/GenBank/DDBJ whole genome shotgun (WGS) entry which is preliminary data.</text>
</comment>
<keyword evidence="4" id="KW-0460">Magnesium</keyword>
<dbReference type="InterPro" id="IPR020084">
    <property type="entry name" value="NUDIX_hydrolase_CS"/>
</dbReference>
<dbReference type="InterPro" id="IPR015797">
    <property type="entry name" value="NUDIX_hydrolase-like_dom_sf"/>
</dbReference>
<sequence>MSPNEQPLYQRDPNAWYAHLAEGNRTQPRKRVAAQVILHDSAGHLLLVDPAYKPGWDIPGGMVEANEPPVDAARRELREELGLDIKPLRLLCVDWVAPHGPWDDLLVFVFDGGTLTTEQAATIQPTDDELTAAAFLPTPQAQDRLRDYVWRRTQAALTARESKSPVYLHNGQTP</sequence>
<dbReference type="InterPro" id="IPR000086">
    <property type="entry name" value="NUDIX_hydrolase_dom"/>
</dbReference>
<evidence type="ECO:0000256" key="1">
    <source>
        <dbReference type="ARBA" id="ARBA00001946"/>
    </source>
</evidence>
<feature type="domain" description="Nudix hydrolase" evidence="6">
    <location>
        <begin position="28"/>
        <end position="158"/>
    </location>
</feature>
<evidence type="ECO:0000313" key="7">
    <source>
        <dbReference type="EMBL" id="GAA3766541.1"/>
    </source>
</evidence>
<evidence type="ECO:0000256" key="5">
    <source>
        <dbReference type="RuleBase" id="RU003476"/>
    </source>
</evidence>
<dbReference type="EMBL" id="BAABDD010000053">
    <property type="protein sequence ID" value="GAA3766541.1"/>
    <property type="molecule type" value="Genomic_DNA"/>
</dbReference>